<dbReference type="Gene3D" id="1.10.10.2840">
    <property type="entry name" value="PucR C-terminal helix-turn-helix domain"/>
    <property type="match status" value="1"/>
</dbReference>
<comment type="caution">
    <text evidence="5">The sequence shown here is derived from an EMBL/GenBank/DDBJ whole genome shotgun (WGS) entry which is preliminary data.</text>
</comment>
<feature type="domain" description="CdaR GGDEF-like" evidence="4">
    <location>
        <begin position="292"/>
        <end position="441"/>
    </location>
</feature>
<organism evidence="5 6">
    <name type="scientific">Arthrobacter cavernae</name>
    <dbReference type="NCBI Taxonomy" id="2817681"/>
    <lineage>
        <taxon>Bacteria</taxon>
        <taxon>Bacillati</taxon>
        <taxon>Actinomycetota</taxon>
        <taxon>Actinomycetes</taxon>
        <taxon>Micrococcales</taxon>
        <taxon>Micrococcaceae</taxon>
        <taxon>Arthrobacter</taxon>
    </lineage>
</organism>
<dbReference type="EMBL" id="JAFNLL010000018">
    <property type="protein sequence ID" value="MBO1268229.1"/>
    <property type="molecule type" value="Genomic_DNA"/>
</dbReference>
<accession>A0A939KJZ2</accession>
<name>A0A939KJZ2_9MICC</name>
<sequence length="560" mass="60061">MLPTVRAILDLAVLRDAVPAVLGGAGALDTPVRWVHVSEILDLTGLLSGGELVLTTGLELEKEPGVAASYIRSLEQAGAAGLVVELVGRRNRSLAALRTAARNSTLPVIVLEHRVRFVQITETVHRMIVAEQLERVERARDVHEAFTVLSLESAGTQQVVEQAAAMIGAPVVLEDLQHLVLAYSARNLATTELLDDWERRSRTTPSPAQAYGSAKRAGPEEWLQVPVGVRRQLWGRLVVPAALDDDEMAAMVLERAAQTLAINRLAERDKRELSQQAQAGLLNALRQPRGLSEAEALARAASLGLRRSPYYVPVVFRTALPAGQVPDAPGGAGLPARLPSGAQGDPLAGQEEERKLLELLARALKSTASSALTASIQSGSLGMILALPAKQLEDAALQRLADSLATHAGDAPPAWTIGVGRYRSSLLEAASGIDEAAHVAETAATLHESRRPFYRATDVRLRGLLALLRNDPRVQQFAESELAGLLEAEAQGREGLLDLLGKYLEAGGNKAALARNGYLSRPTLYARLAKLEELLAVDLDDAESRTSLHVALLLHRLRGQ</sequence>
<dbReference type="Pfam" id="PF13556">
    <property type="entry name" value="HTH_30"/>
    <property type="match status" value="1"/>
</dbReference>
<proteinExistence type="inferred from homology"/>
<protein>
    <submittedName>
        <fullName evidence="5">PucR family transcriptional regulator</fullName>
    </submittedName>
</protein>
<evidence type="ECO:0000259" key="4">
    <source>
        <dbReference type="Pfam" id="PF17853"/>
    </source>
</evidence>
<evidence type="ECO:0000259" key="3">
    <source>
        <dbReference type="Pfam" id="PF13556"/>
    </source>
</evidence>
<dbReference type="InterPro" id="IPR025736">
    <property type="entry name" value="PucR_C-HTH_dom"/>
</dbReference>
<dbReference type="InterPro" id="IPR051448">
    <property type="entry name" value="CdaR-like_regulators"/>
</dbReference>
<evidence type="ECO:0000256" key="1">
    <source>
        <dbReference type="ARBA" id="ARBA00006754"/>
    </source>
</evidence>
<comment type="similarity">
    <text evidence="1">Belongs to the CdaR family.</text>
</comment>
<dbReference type="InterPro" id="IPR041522">
    <property type="entry name" value="CdaR_GGDEF"/>
</dbReference>
<keyword evidence="6" id="KW-1185">Reference proteome</keyword>
<reference evidence="5" key="1">
    <citation type="submission" date="2021-03" db="EMBL/GenBank/DDBJ databases">
        <title>A new species, PO-11, isolated from a karst cave deposit.</title>
        <authorList>
            <person name="Zhaoxiaoyong W."/>
        </authorList>
    </citation>
    <scope>NUCLEOTIDE SEQUENCE</scope>
    <source>
        <strain evidence="5">PO-11</strain>
    </source>
</reference>
<dbReference type="AlphaFoldDB" id="A0A939KJZ2"/>
<feature type="domain" description="Purine catabolism PurC-like" evidence="2">
    <location>
        <begin position="8"/>
        <end position="128"/>
    </location>
</feature>
<feature type="domain" description="PucR C-terminal helix-turn-helix" evidence="3">
    <location>
        <begin position="496"/>
        <end position="553"/>
    </location>
</feature>
<dbReference type="InterPro" id="IPR042070">
    <property type="entry name" value="PucR_C-HTH_sf"/>
</dbReference>
<evidence type="ECO:0000259" key="2">
    <source>
        <dbReference type="Pfam" id="PF07905"/>
    </source>
</evidence>
<gene>
    <name evidence="5" type="ORF">J1902_09620</name>
</gene>
<dbReference type="InterPro" id="IPR012914">
    <property type="entry name" value="PucR_dom"/>
</dbReference>
<dbReference type="Pfam" id="PF07905">
    <property type="entry name" value="PucR"/>
    <property type="match status" value="1"/>
</dbReference>
<dbReference type="PANTHER" id="PTHR33744:SF1">
    <property type="entry name" value="DNA-BINDING TRANSCRIPTIONAL ACTIVATOR ADER"/>
    <property type="match status" value="1"/>
</dbReference>
<dbReference type="Proteomes" id="UP000664164">
    <property type="component" value="Unassembled WGS sequence"/>
</dbReference>
<evidence type="ECO:0000313" key="6">
    <source>
        <dbReference type="Proteomes" id="UP000664164"/>
    </source>
</evidence>
<dbReference type="Pfam" id="PF17853">
    <property type="entry name" value="GGDEF_2"/>
    <property type="match status" value="1"/>
</dbReference>
<dbReference type="PANTHER" id="PTHR33744">
    <property type="entry name" value="CARBOHYDRATE DIACID REGULATOR"/>
    <property type="match status" value="1"/>
</dbReference>
<evidence type="ECO:0000313" key="5">
    <source>
        <dbReference type="EMBL" id="MBO1268229.1"/>
    </source>
</evidence>
<dbReference type="RefSeq" id="WP_207616027.1">
    <property type="nucleotide sequence ID" value="NZ_JAFNLL010000018.1"/>
</dbReference>